<name>D5RCV7_FUSN2</name>
<comment type="caution">
    <text evidence="1">The sequence shown here is derived from an EMBL/GenBank/DDBJ whole genome shotgun (WGS) entry which is preliminary data.</text>
</comment>
<dbReference type="AlphaFoldDB" id="D5RCV7"/>
<accession>D5RCV7</accession>
<proteinExistence type="predicted"/>
<reference evidence="1 2" key="1">
    <citation type="submission" date="2010-04" db="EMBL/GenBank/DDBJ databases">
        <authorList>
            <person name="Qin X."/>
            <person name="Bachman B."/>
            <person name="Battles P."/>
            <person name="Bell A."/>
            <person name="Bess C."/>
            <person name="Bickham C."/>
            <person name="Chaboub L."/>
            <person name="Chen D."/>
            <person name="Coyle M."/>
            <person name="Deiros D.R."/>
            <person name="Dinh H."/>
            <person name="Forbes L."/>
            <person name="Fowler G."/>
            <person name="Francisco L."/>
            <person name="Fu Q."/>
            <person name="Gubbala S."/>
            <person name="Hale W."/>
            <person name="Han Y."/>
            <person name="Hemphill L."/>
            <person name="Highlander S.K."/>
            <person name="Hirani K."/>
            <person name="Hogues M."/>
            <person name="Jackson L."/>
            <person name="Jakkamsetti A."/>
            <person name="Javaid M."/>
            <person name="Jiang H."/>
            <person name="Korchina V."/>
            <person name="Kovar C."/>
            <person name="Lara F."/>
            <person name="Lee S."/>
            <person name="Mata R."/>
            <person name="Mathew T."/>
            <person name="Moen C."/>
            <person name="Morales K."/>
            <person name="Munidasa M."/>
            <person name="Nazareth L."/>
            <person name="Ngo R."/>
            <person name="Nguyen L."/>
            <person name="Okwuonu G."/>
            <person name="Ongeri F."/>
            <person name="Patil S."/>
            <person name="Petrosino J."/>
            <person name="Pham C."/>
            <person name="Pham P."/>
            <person name="Pu L.-L."/>
            <person name="Puazo M."/>
            <person name="Raj R."/>
            <person name="Reid J."/>
            <person name="Rouhana J."/>
            <person name="Saada N."/>
            <person name="Shang Y."/>
            <person name="Simmons D."/>
            <person name="Thornton R."/>
            <person name="Warren J."/>
            <person name="Weissenberger G."/>
            <person name="Zhang J."/>
            <person name="Zhang L."/>
            <person name="Zhou C."/>
            <person name="Zhu D."/>
            <person name="Muzny D."/>
            <person name="Worley K."/>
            <person name="Gibbs R."/>
        </authorList>
    </citation>
    <scope>NUCLEOTIDE SEQUENCE [LARGE SCALE GENOMIC DNA]</scope>
    <source>
        <strain evidence="2">ATCC 23726 / VPI 4351</strain>
    </source>
</reference>
<dbReference type="EMBL" id="ADVK01000027">
    <property type="protein sequence ID" value="EFG95412.1"/>
    <property type="molecule type" value="Genomic_DNA"/>
</dbReference>
<evidence type="ECO:0000313" key="2">
    <source>
        <dbReference type="Proteomes" id="UP000003643"/>
    </source>
</evidence>
<gene>
    <name evidence="1" type="ORF">HMPREF0397_1042</name>
</gene>
<dbReference type="Proteomes" id="UP000003643">
    <property type="component" value="Unassembled WGS sequence"/>
</dbReference>
<organism evidence="1 2">
    <name type="scientific">Fusobacterium nucleatum subsp. nucleatum (strain ATCC 23726 / VPI 4351)</name>
    <dbReference type="NCBI Taxonomy" id="525283"/>
    <lineage>
        <taxon>Bacteria</taxon>
        <taxon>Fusobacteriati</taxon>
        <taxon>Fusobacteriota</taxon>
        <taxon>Fusobacteriia</taxon>
        <taxon>Fusobacteriales</taxon>
        <taxon>Fusobacteriaceae</taxon>
        <taxon>Fusobacterium</taxon>
    </lineage>
</organism>
<evidence type="ECO:0000313" key="1">
    <source>
        <dbReference type="EMBL" id="EFG95412.1"/>
    </source>
</evidence>
<sequence>MSFTFPLSSSKIIIKSFYNLNIFLEKKYHYLKLLYIKKLFIKKIVIENKD</sequence>
<protein>
    <submittedName>
        <fullName evidence="1">Uncharacterized protein</fullName>
    </submittedName>
</protein>